<gene>
    <name evidence="2" type="ORF">PS467_24935</name>
</gene>
<dbReference type="Pfam" id="PF02566">
    <property type="entry name" value="OsmC"/>
    <property type="match status" value="1"/>
</dbReference>
<dbReference type="Gene3D" id="3.30.300.20">
    <property type="match status" value="2"/>
</dbReference>
<name>A0ABY9V3V2_9ACTN</name>
<dbReference type="Proteomes" id="UP001305606">
    <property type="component" value="Chromosome"/>
</dbReference>
<proteinExistence type="predicted"/>
<evidence type="ECO:0000313" key="2">
    <source>
        <dbReference type="EMBL" id="WNE98343.1"/>
    </source>
</evidence>
<dbReference type="RefSeq" id="WP_311037100.1">
    <property type="nucleotide sequence ID" value="NZ_CP117522.1"/>
</dbReference>
<dbReference type="InterPro" id="IPR015946">
    <property type="entry name" value="KH_dom-like_a/b"/>
</dbReference>
<sequence length="340" mass="35653">MRNSFNTAGFSEVVHEIRHDPAEAAYVYTARAKWSPRRGLSAWIAPALLGTVKSARSFRFEVDDSAGDDPCGGASPMDFALTGIGSCALTTLVGGGSARGVEFDGVEMLIDYDHPAEPVRCRIDMDGSADDQVLAELVEQMRNFSPNCTTLTHPVAVELVRASGPAGQPTDAPDTPEAPAVPDAPEAVAAGPAASCRVRWVSSTQLEAKAVGSDGPALRVDAPKQLTGVDWGPNPQEYLLMGLAADVAAHLGRLSAGLTGERHVWEVSAQAREDVRGLLQSDADAVVPLQDVICTVFPPAKLASEHGVGEVVMNAFAASAVRDLISRPHIADISLVTGGR</sequence>
<evidence type="ECO:0000256" key="1">
    <source>
        <dbReference type="SAM" id="MobiDB-lite"/>
    </source>
</evidence>
<organism evidence="2 3">
    <name type="scientific">Streptomyces luomodiensis</name>
    <dbReference type="NCBI Taxonomy" id="3026192"/>
    <lineage>
        <taxon>Bacteria</taxon>
        <taxon>Bacillati</taxon>
        <taxon>Actinomycetota</taxon>
        <taxon>Actinomycetes</taxon>
        <taxon>Kitasatosporales</taxon>
        <taxon>Streptomycetaceae</taxon>
        <taxon>Streptomyces</taxon>
    </lineage>
</organism>
<dbReference type="PANTHER" id="PTHR35368">
    <property type="entry name" value="HYDROPEROXIDE REDUCTASE"/>
    <property type="match status" value="1"/>
</dbReference>
<reference evidence="2 3" key="1">
    <citation type="submission" date="2023-02" db="EMBL/GenBank/DDBJ databases">
        <title>Streptomyces sp. SCA4-21 with antifungal activity against Fusarium oxysporum f. sp. cubense, Streptomyces sp. SCA2-17 with antifungal activity against Fusarium oxysporum f. sp. cubense.</title>
        <authorList>
            <person name="Qi D."/>
        </authorList>
    </citation>
    <scope>NUCLEOTIDE SEQUENCE [LARGE SCALE GENOMIC DNA]</scope>
    <source>
        <strain evidence="2 3">SCA4-21</strain>
    </source>
</reference>
<dbReference type="InterPro" id="IPR052924">
    <property type="entry name" value="OsmC/Ohr_hydroprdx_reductase"/>
</dbReference>
<evidence type="ECO:0000313" key="3">
    <source>
        <dbReference type="Proteomes" id="UP001305606"/>
    </source>
</evidence>
<dbReference type="PANTHER" id="PTHR35368:SF1">
    <property type="entry name" value="HYDROPEROXIDE REDUCTASE"/>
    <property type="match status" value="1"/>
</dbReference>
<feature type="region of interest" description="Disordered" evidence="1">
    <location>
        <begin position="163"/>
        <end position="184"/>
    </location>
</feature>
<keyword evidence="3" id="KW-1185">Reference proteome</keyword>
<feature type="compositionally biased region" description="Low complexity" evidence="1">
    <location>
        <begin position="169"/>
        <end position="184"/>
    </location>
</feature>
<dbReference type="SUPFAM" id="SSF82784">
    <property type="entry name" value="OsmC-like"/>
    <property type="match status" value="2"/>
</dbReference>
<dbReference type="EMBL" id="CP117522">
    <property type="protein sequence ID" value="WNE98343.1"/>
    <property type="molecule type" value="Genomic_DNA"/>
</dbReference>
<dbReference type="InterPro" id="IPR036102">
    <property type="entry name" value="OsmC/Ohrsf"/>
</dbReference>
<protein>
    <submittedName>
        <fullName evidence="2">OsmC family protein</fullName>
    </submittedName>
</protein>
<accession>A0ABY9V3V2</accession>
<dbReference type="InterPro" id="IPR003718">
    <property type="entry name" value="OsmC/Ohr_fam"/>
</dbReference>